<keyword evidence="17" id="KW-1185">Reference proteome</keyword>
<evidence type="ECO:0000256" key="8">
    <source>
        <dbReference type="ARBA" id="ARBA00023145"/>
    </source>
</evidence>
<organism evidence="16 17">
    <name type="scientific">Cherax quadricarinatus</name>
    <name type="common">Australian red claw crayfish</name>
    <dbReference type="NCBI Taxonomy" id="27406"/>
    <lineage>
        <taxon>Eukaryota</taxon>
        <taxon>Metazoa</taxon>
        <taxon>Ecdysozoa</taxon>
        <taxon>Arthropoda</taxon>
        <taxon>Crustacea</taxon>
        <taxon>Multicrustacea</taxon>
        <taxon>Malacostraca</taxon>
        <taxon>Eumalacostraca</taxon>
        <taxon>Eucarida</taxon>
        <taxon>Decapoda</taxon>
        <taxon>Pleocyemata</taxon>
        <taxon>Astacidea</taxon>
        <taxon>Parastacoidea</taxon>
        <taxon>Parastacidae</taxon>
        <taxon>Cherax</taxon>
    </lineage>
</organism>
<keyword evidence="9 11" id="KW-1015">Disulfide bond</keyword>
<accession>A0AAW0YLA9</accession>
<dbReference type="Pfam" id="PF01400">
    <property type="entry name" value="Astacin"/>
    <property type="match status" value="1"/>
</dbReference>
<evidence type="ECO:0000259" key="14">
    <source>
        <dbReference type="PROSITE" id="PS51670"/>
    </source>
</evidence>
<dbReference type="SMART" id="SM00235">
    <property type="entry name" value="ZnMc"/>
    <property type="match status" value="1"/>
</dbReference>
<dbReference type="FunFam" id="3.40.390.10:FF:000015">
    <property type="entry name" value="Meprin A subunit"/>
    <property type="match status" value="1"/>
</dbReference>
<feature type="domain" description="Peptidase M12A" evidence="15">
    <location>
        <begin position="29"/>
        <end position="221"/>
    </location>
</feature>
<dbReference type="GO" id="GO:0008270">
    <property type="term" value="F:zinc ion binding"/>
    <property type="evidence" value="ECO:0007669"/>
    <property type="project" value="UniProtKB-UniRule"/>
</dbReference>
<keyword evidence="2 12" id="KW-0645">Protease</keyword>
<dbReference type="EMBL" id="JARKIK010000004">
    <property type="protein sequence ID" value="KAK8752599.1"/>
    <property type="molecule type" value="Genomic_DNA"/>
</dbReference>
<evidence type="ECO:0000256" key="10">
    <source>
        <dbReference type="ARBA" id="ARBA00023180"/>
    </source>
</evidence>
<feature type="binding site" evidence="12">
    <location>
        <position position="129"/>
    </location>
    <ligand>
        <name>Zn(2+)</name>
        <dbReference type="ChEBI" id="CHEBI:29105"/>
        <note>catalytic</note>
    </ligand>
</feature>
<reference evidence="16 17" key="1">
    <citation type="journal article" date="2024" name="BMC Genomics">
        <title>Genome assembly of redclaw crayfish (Cherax quadricarinatus) provides insights into its immune adaptation and hypoxia tolerance.</title>
        <authorList>
            <person name="Liu Z."/>
            <person name="Zheng J."/>
            <person name="Li H."/>
            <person name="Fang K."/>
            <person name="Wang S."/>
            <person name="He J."/>
            <person name="Zhou D."/>
            <person name="Weng S."/>
            <person name="Chi M."/>
            <person name="Gu Z."/>
            <person name="He J."/>
            <person name="Li F."/>
            <person name="Wang M."/>
        </authorList>
    </citation>
    <scope>NUCLEOTIDE SEQUENCE [LARGE SCALE GENOMIC DNA]</scope>
    <source>
        <strain evidence="16">ZL_2023a</strain>
    </source>
</reference>
<keyword evidence="3 12" id="KW-0479">Metal-binding</keyword>
<dbReference type="SMART" id="SM00254">
    <property type="entry name" value="ShKT"/>
    <property type="match status" value="3"/>
</dbReference>
<name>A0AAW0YLA9_CHEQU</name>
<comment type="cofactor">
    <cofactor evidence="12 13">
        <name>Zn(2+)</name>
        <dbReference type="ChEBI" id="CHEBI:29105"/>
    </cofactor>
    <text evidence="12 13">Binds 1 zinc ion per subunit.</text>
</comment>
<dbReference type="InterPro" id="IPR006026">
    <property type="entry name" value="Peptidase_Metallo"/>
</dbReference>
<feature type="binding site" evidence="12">
    <location>
        <position position="123"/>
    </location>
    <ligand>
        <name>Zn(2+)</name>
        <dbReference type="ChEBI" id="CHEBI:29105"/>
        <note>catalytic</note>
    </ligand>
</feature>
<keyword evidence="10" id="KW-0325">Glycoprotein</keyword>
<dbReference type="PANTHER" id="PTHR10127:SF780">
    <property type="entry name" value="METALLOENDOPEPTIDASE"/>
    <property type="match status" value="1"/>
</dbReference>
<evidence type="ECO:0000256" key="5">
    <source>
        <dbReference type="ARBA" id="ARBA00022801"/>
    </source>
</evidence>
<feature type="domain" description="ShKT" evidence="14">
    <location>
        <begin position="238"/>
        <end position="273"/>
    </location>
</feature>
<keyword evidence="6 12" id="KW-0862">Zinc</keyword>
<feature type="domain" description="ShKT" evidence="14">
    <location>
        <begin position="327"/>
        <end position="361"/>
    </location>
</feature>
<feature type="domain" description="ShKT" evidence="14">
    <location>
        <begin position="279"/>
        <end position="313"/>
    </location>
</feature>
<dbReference type="GO" id="GO:0004222">
    <property type="term" value="F:metalloendopeptidase activity"/>
    <property type="evidence" value="ECO:0007669"/>
    <property type="project" value="UniProtKB-UniRule"/>
</dbReference>
<comment type="caution">
    <text evidence="16">The sequence shown here is derived from an EMBL/GenBank/DDBJ whole genome shotgun (WGS) entry which is preliminary data.</text>
</comment>
<dbReference type="PROSITE" id="PS51670">
    <property type="entry name" value="SHKT"/>
    <property type="match status" value="3"/>
</dbReference>
<protein>
    <recommendedName>
        <fullName evidence="13">Metalloendopeptidase</fullName>
        <ecNumber evidence="13">3.4.24.-</ecNumber>
    </recommendedName>
</protein>
<evidence type="ECO:0000256" key="9">
    <source>
        <dbReference type="ARBA" id="ARBA00023157"/>
    </source>
</evidence>
<dbReference type="InterPro" id="IPR034035">
    <property type="entry name" value="Astacin-like_dom"/>
</dbReference>
<evidence type="ECO:0000256" key="13">
    <source>
        <dbReference type="RuleBase" id="RU361183"/>
    </source>
</evidence>
<dbReference type="PRINTS" id="PR00480">
    <property type="entry name" value="ASTACIN"/>
</dbReference>
<sequence>MLAGLFEGDIRLSSPQELSDMIRAPHARNAMVEMENRWTNGVLPYVISQSFNQVERATVARAIKNYEELTCIRFVPRQLESDYIHLIKGDGCSSSVGRKGGAQPVSLGPGCLYVGVVMHELMHAIGFWHEHSRPDRDKYITIMWDNIKEGMNYNFHAFPWQKIQTLGVEYDVGSIMHYGANAFAKDPNKPTIVPKQPNEEIGQRKALSEKDKRKVNLMYCSGTPVGVSTSSPVEAGICEDHHQHCSAWAKSGECEKNPLYMSQQCCLSCHNTGSGVSGCQDSVKHCEGWSKIGECAKNPRYMSVYCKKSCGTCKKKRSDPPGASDGCVDTDPQCKDWSSTDQCRVNPEYMMVACKKSCGHC</sequence>
<dbReference type="PROSITE" id="PS51864">
    <property type="entry name" value="ASTACIN"/>
    <property type="match status" value="1"/>
</dbReference>
<dbReference type="Gene3D" id="3.40.390.10">
    <property type="entry name" value="Collagenase (Catalytic Domain)"/>
    <property type="match status" value="1"/>
</dbReference>
<dbReference type="EC" id="3.4.24.-" evidence="13"/>
<evidence type="ECO:0000313" key="17">
    <source>
        <dbReference type="Proteomes" id="UP001445076"/>
    </source>
</evidence>
<evidence type="ECO:0000313" key="16">
    <source>
        <dbReference type="EMBL" id="KAK8752599.1"/>
    </source>
</evidence>
<keyword evidence="7 12" id="KW-0482">Metalloprotease</keyword>
<evidence type="ECO:0000259" key="15">
    <source>
        <dbReference type="PROSITE" id="PS51864"/>
    </source>
</evidence>
<dbReference type="SUPFAM" id="SSF55486">
    <property type="entry name" value="Metalloproteases ('zincins'), catalytic domain"/>
    <property type="match status" value="1"/>
</dbReference>
<evidence type="ECO:0000256" key="2">
    <source>
        <dbReference type="ARBA" id="ARBA00022670"/>
    </source>
</evidence>
<keyword evidence="4" id="KW-0732">Signal</keyword>
<dbReference type="GO" id="GO:0006508">
    <property type="term" value="P:proteolysis"/>
    <property type="evidence" value="ECO:0007669"/>
    <property type="project" value="UniProtKB-KW"/>
</dbReference>
<evidence type="ECO:0000256" key="7">
    <source>
        <dbReference type="ARBA" id="ARBA00023049"/>
    </source>
</evidence>
<feature type="binding site" evidence="12">
    <location>
        <position position="119"/>
    </location>
    <ligand>
        <name>Zn(2+)</name>
        <dbReference type="ChEBI" id="CHEBI:29105"/>
        <note>catalytic</note>
    </ligand>
</feature>
<dbReference type="InterPro" id="IPR024079">
    <property type="entry name" value="MetalloPept_cat_dom_sf"/>
</dbReference>
<dbReference type="InterPro" id="IPR001506">
    <property type="entry name" value="Peptidase_M12A"/>
</dbReference>
<dbReference type="CDD" id="cd04280">
    <property type="entry name" value="ZnMc_astacin_like"/>
    <property type="match status" value="1"/>
</dbReference>
<evidence type="ECO:0000256" key="4">
    <source>
        <dbReference type="ARBA" id="ARBA00022729"/>
    </source>
</evidence>
<evidence type="ECO:0000256" key="3">
    <source>
        <dbReference type="ARBA" id="ARBA00022723"/>
    </source>
</evidence>
<feature type="disulfide bond" evidence="11">
    <location>
        <begin position="327"/>
        <end position="361"/>
    </location>
</feature>
<gene>
    <name evidence="16" type="ORF">OTU49_006457</name>
</gene>
<feature type="active site" evidence="12">
    <location>
        <position position="120"/>
    </location>
</feature>
<proteinExistence type="predicted"/>
<evidence type="ECO:0000256" key="6">
    <source>
        <dbReference type="ARBA" id="ARBA00022833"/>
    </source>
</evidence>
<keyword evidence="8" id="KW-0865">Zymogen</keyword>
<comment type="function">
    <text evidence="1">Metalloprotease.</text>
</comment>
<keyword evidence="5 12" id="KW-0378">Hydrolase</keyword>
<dbReference type="AlphaFoldDB" id="A0AAW0YLA9"/>
<feature type="disulfide bond" evidence="11">
    <location>
        <begin position="279"/>
        <end position="313"/>
    </location>
</feature>
<dbReference type="Proteomes" id="UP001445076">
    <property type="component" value="Unassembled WGS sequence"/>
</dbReference>
<comment type="caution">
    <text evidence="11">Lacks conserved residue(s) required for the propagation of feature annotation.</text>
</comment>
<dbReference type="Pfam" id="PF01549">
    <property type="entry name" value="ShK"/>
    <property type="match status" value="3"/>
</dbReference>
<evidence type="ECO:0000256" key="1">
    <source>
        <dbReference type="ARBA" id="ARBA00002657"/>
    </source>
</evidence>
<evidence type="ECO:0000256" key="11">
    <source>
        <dbReference type="PROSITE-ProRule" id="PRU01005"/>
    </source>
</evidence>
<dbReference type="Gene3D" id="1.10.10.1940">
    <property type="match status" value="1"/>
</dbReference>
<dbReference type="PANTHER" id="PTHR10127">
    <property type="entry name" value="DISCOIDIN, CUB, EGF, LAMININ , AND ZINC METALLOPROTEASE DOMAIN CONTAINING"/>
    <property type="match status" value="1"/>
</dbReference>
<evidence type="ECO:0000256" key="12">
    <source>
        <dbReference type="PROSITE-ProRule" id="PRU01211"/>
    </source>
</evidence>
<dbReference type="InterPro" id="IPR003582">
    <property type="entry name" value="ShKT_dom"/>
</dbReference>